<evidence type="ECO:0000256" key="2">
    <source>
        <dbReference type="SAM" id="Phobius"/>
    </source>
</evidence>
<protein>
    <recommendedName>
        <fullName evidence="5">Peptidylprolyl isomerase</fullName>
    </recommendedName>
</protein>
<evidence type="ECO:0000313" key="3">
    <source>
        <dbReference type="EMBL" id="CAK0867285.1"/>
    </source>
</evidence>
<keyword evidence="2" id="KW-1133">Transmembrane helix</keyword>
<gene>
    <name evidence="3" type="ORF">PCOR1329_LOCUS54263</name>
</gene>
<comment type="caution">
    <text evidence="3">The sequence shown here is derived from an EMBL/GenBank/DDBJ whole genome shotgun (WGS) entry which is preliminary data.</text>
</comment>
<reference evidence="3" key="1">
    <citation type="submission" date="2023-10" db="EMBL/GenBank/DDBJ databases">
        <authorList>
            <person name="Chen Y."/>
            <person name="Shah S."/>
            <person name="Dougan E. K."/>
            <person name="Thang M."/>
            <person name="Chan C."/>
        </authorList>
    </citation>
    <scope>NUCLEOTIDE SEQUENCE [LARGE SCALE GENOMIC DNA]</scope>
</reference>
<feature type="region of interest" description="Disordered" evidence="1">
    <location>
        <begin position="89"/>
        <end position="121"/>
    </location>
</feature>
<organism evidence="3 4">
    <name type="scientific">Prorocentrum cordatum</name>
    <dbReference type="NCBI Taxonomy" id="2364126"/>
    <lineage>
        <taxon>Eukaryota</taxon>
        <taxon>Sar</taxon>
        <taxon>Alveolata</taxon>
        <taxon>Dinophyceae</taxon>
        <taxon>Prorocentrales</taxon>
        <taxon>Prorocentraceae</taxon>
        <taxon>Prorocentrum</taxon>
    </lineage>
</organism>
<feature type="transmembrane region" description="Helical" evidence="2">
    <location>
        <begin position="33"/>
        <end position="54"/>
    </location>
</feature>
<dbReference type="Proteomes" id="UP001189429">
    <property type="component" value="Unassembled WGS sequence"/>
</dbReference>
<keyword evidence="2" id="KW-0472">Membrane</keyword>
<dbReference type="EMBL" id="CAUYUJ010016627">
    <property type="protein sequence ID" value="CAK0867285.1"/>
    <property type="molecule type" value="Genomic_DNA"/>
</dbReference>
<name>A0ABN9V7F2_9DINO</name>
<feature type="region of interest" description="Disordered" evidence="1">
    <location>
        <begin position="1"/>
        <end position="24"/>
    </location>
</feature>
<keyword evidence="2" id="KW-0812">Transmembrane</keyword>
<evidence type="ECO:0000313" key="4">
    <source>
        <dbReference type="Proteomes" id="UP001189429"/>
    </source>
</evidence>
<keyword evidence="4" id="KW-1185">Reference proteome</keyword>
<accession>A0ABN9V7F2</accession>
<evidence type="ECO:0008006" key="5">
    <source>
        <dbReference type="Google" id="ProtNLM"/>
    </source>
</evidence>
<sequence length="153" mass="16318">MGAKSRRAAAEGRAPERGAGGGPRYATREGWRFGRLVVTLFVAVAGVVLGAHAAGKPGGFCSGRWRPGPPELGCPMEFALRSRCTEVAPPSKGARTYGGRADCRRSRPWAPLDSEPGKSSTVRLKDSLGEYEVKYTVPDGCPPGGTVKFFHYH</sequence>
<evidence type="ECO:0000256" key="1">
    <source>
        <dbReference type="SAM" id="MobiDB-lite"/>
    </source>
</evidence>
<proteinExistence type="predicted"/>